<evidence type="ECO:0000313" key="3">
    <source>
        <dbReference type="EMBL" id="VDD94951.1"/>
    </source>
</evidence>
<dbReference type="Gene3D" id="3.10.100.10">
    <property type="entry name" value="Mannose-Binding Protein A, subunit A"/>
    <property type="match status" value="1"/>
</dbReference>
<gene>
    <name evidence="3" type="ORF">EVEC_LOCUS9702</name>
</gene>
<dbReference type="CDD" id="cd00037">
    <property type="entry name" value="CLECT"/>
    <property type="match status" value="1"/>
</dbReference>
<dbReference type="PROSITE" id="PS50041">
    <property type="entry name" value="C_TYPE_LECTIN_2"/>
    <property type="match status" value="1"/>
</dbReference>
<feature type="signal peptide" evidence="1">
    <location>
        <begin position="1"/>
        <end position="16"/>
    </location>
</feature>
<evidence type="ECO:0000313" key="5">
    <source>
        <dbReference type="WBParaSite" id="EVEC_0001035701-mRNA-1"/>
    </source>
</evidence>
<dbReference type="Proteomes" id="UP000274131">
    <property type="component" value="Unassembled WGS sequence"/>
</dbReference>
<dbReference type="SUPFAM" id="SSF56436">
    <property type="entry name" value="C-type lectin-like"/>
    <property type="match status" value="1"/>
</dbReference>
<evidence type="ECO:0000256" key="1">
    <source>
        <dbReference type="SAM" id="SignalP"/>
    </source>
</evidence>
<evidence type="ECO:0000313" key="4">
    <source>
        <dbReference type="Proteomes" id="UP000274131"/>
    </source>
</evidence>
<reference evidence="5" key="1">
    <citation type="submission" date="2017-02" db="UniProtKB">
        <authorList>
            <consortium name="WormBaseParasite"/>
        </authorList>
    </citation>
    <scope>IDENTIFICATION</scope>
</reference>
<evidence type="ECO:0000259" key="2">
    <source>
        <dbReference type="PROSITE" id="PS50041"/>
    </source>
</evidence>
<dbReference type="EMBL" id="UXUI01010236">
    <property type="protein sequence ID" value="VDD94951.1"/>
    <property type="molecule type" value="Genomic_DNA"/>
</dbReference>
<dbReference type="InterPro" id="IPR050111">
    <property type="entry name" value="C-type_lectin/snaclec_domain"/>
</dbReference>
<accession>A0A0N4VHQ6</accession>
<dbReference type="WBParaSite" id="EVEC_0001035701-mRNA-1">
    <property type="protein sequence ID" value="EVEC_0001035701-mRNA-1"/>
    <property type="gene ID" value="EVEC_0001035701"/>
</dbReference>
<protein>
    <submittedName>
        <fullName evidence="5">C-type lectin domain-containing protein</fullName>
    </submittedName>
</protein>
<dbReference type="PANTHER" id="PTHR22803">
    <property type="entry name" value="MANNOSE, PHOSPHOLIPASE, LECTIN RECEPTOR RELATED"/>
    <property type="match status" value="1"/>
</dbReference>
<dbReference type="OrthoDB" id="5833759at2759"/>
<dbReference type="InterPro" id="IPR001304">
    <property type="entry name" value="C-type_lectin-like"/>
</dbReference>
<dbReference type="Pfam" id="PF00059">
    <property type="entry name" value="Lectin_C"/>
    <property type="match status" value="1"/>
</dbReference>
<dbReference type="AlphaFoldDB" id="A0A0N4VHQ6"/>
<feature type="domain" description="C-type lectin" evidence="2">
    <location>
        <begin position="30"/>
        <end position="135"/>
    </location>
</feature>
<feature type="chain" id="PRO_5043122989" evidence="1">
    <location>
        <begin position="17"/>
        <end position="306"/>
    </location>
</feature>
<dbReference type="InterPro" id="IPR016187">
    <property type="entry name" value="CTDL_fold"/>
</dbReference>
<proteinExistence type="predicted"/>
<reference evidence="3 4" key="2">
    <citation type="submission" date="2018-10" db="EMBL/GenBank/DDBJ databases">
        <authorList>
            <consortium name="Pathogen Informatics"/>
        </authorList>
    </citation>
    <scope>NUCLEOTIDE SEQUENCE [LARGE SCALE GENOMIC DNA]</scope>
</reference>
<sequence length="306" mass="32669">MLQLLLLSIFLPIFSGQQLSLCSSATWTTYNGNEYCAFTGYATYAAATVLCKKFNSNVVSLLSQAEQNFIDSRYTSPKKAYWIGLEKSGSTWEWADRNAYSYNNFRTTQATPDEQCVMVGANNPVDSFWDIKNCNFHRMDQIVVCKKSGSAPKGCTSDSQCSVYELCQNGQCLTHGNKQCQADTDCSTGETCRYGYCGFPAGKACTADGECGITELCQNGQCLPYGSTPGSSPQQQKCADDGECDPTTLCQSGTCLPPTAECPNGNECQATEECRFGFCALREQFLTVAAAGGGGGGGGAGGNPGP</sequence>
<name>A0A0N4VHQ6_ENTVE</name>
<keyword evidence="1" id="KW-0732">Signal</keyword>
<dbReference type="InterPro" id="IPR055531">
    <property type="entry name" value="DUF7107"/>
</dbReference>
<organism evidence="5">
    <name type="scientific">Enterobius vermicularis</name>
    <name type="common">Human pinworm</name>
    <dbReference type="NCBI Taxonomy" id="51028"/>
    <lineage>
        <taxon>Eukaryota</taxon>
        <taxon>Metazoa</taxon>
        <taxon>Ecdysozoa</taxon>
        <taxon>Nematoda</taxon>
        <taxon>Chromadorea</taxon>
        <taxon>Rhabditida</taxon>
        <taxon>Spirurina</taxon>
        <taxon>Oxyuridomorpha</taxon>
        <taxon>Oxyuroidea</taxon>
        <taxon>Oxyuridae</taxon>
        <taxon>Enterobius</taxon>
    </lineage>
</organism>
<dbReference type="InterPro" id="IPR016186">
    <property type="entry name" value="C-type_lectin-like/link_sf"/>
</dbReference>
<dbReference type="SMART" id="SM00034">
    <property type="entry name" value="CLECT"/>
    <property type="match status" value="1"/>
</dbReference>
<keyword evidence="4" id="KW-1185">Reference proteome</keyword>
<dbReference type="Pfam" id="PF23416">
    <property type="entry name" value="DUF7107"/>
    <property type="match status" value="1"/>
</dbReference>